<protein>
    <submittedName>
        <fullName evidence="7">Dicarboxylate/amino acid:cation symporter</fullName>
    </submittedName>
</protein>
<gene>
    <name evidence="7" type="ORF">HCT48_01980</name>
</gene>
<dbReference type="GO" id="GO:0005295">
    <property type="term" value="F:neutral L-amino acid:sodium symporter activity"/>
    <property type="evidence" value="ECO:0007669"/>
    <property type="project" value="TreeGrafter"/>
</dbReference>
<comment type="caution">
    <text evidence="7">The sequence shown here is derived from an EMBL/GenBank/DDBJ whole genome shotgun (WGS) entry which is preliminary data.</text>
</comment>
<evidence type="ECO:0000313" key="7">
    <source>
        <dbReference type="EMBL" id="NIZ68986.1"/>
    </source>
</evidence>
<proteinExistence type="predicted"/>
<evidence type="ECO:0000256" key="3">
    <source>
        <dbReference type="ARBA" id="ARBA00022692"/>
    </source>
</evidence>
<evidence type="ECO:0000256" key="1">
    <source>
        <dbReference type="ARBA" id="ARBA00004141"/>
    </source>
</evidence>
<evidence type="ECO:0000256" key="4">
    <source>
        <dbReference type="ARBA" id="ARBA00022989"/>
    </source>
</evidence>
<dbReference type="PANTHER" id="PTHR42865">
    <property type="entry name" value="PROTON/GLUTAMATE-ASPARTATE SYMPORTER"/>
    <property type="match status" value="1"/>
</dbReference>
<evidence type="ECO:0000256" key="2">
    <source>
        <dbReference type="ARBA" id="ARBA00022448"/>
    </source>
</evidence>
<keyword evidence="3 6" id="KW-0812">Transmembrane</keyword>
<keyword evidence="2" id="KW-0813">Transport</keyword>
<dbReference type="Pfam" id="PF00375">
    <property type="entry name" value="SDF"/>
    <property type="match status" value="1"/>
</dbReference>
<feature type="transmembrane region" description="Helical" evidence="6">
    <location>
        <begin position="177"/>
        <end position="197"/>
    </location>
</feature>
<feature type="transmembrane region" description="Helical" evidence="6">
    <location>
        <begin position="9"/>
        <end position="32"/>
    </location>
</feature>
<dbReference type="PRINTS" id="PR00173">
    <property type="entry name" value="EDTRNSPORT"/>
</dbReference>
<feature type="transmembrane region" description="Helical" evidence="6">
    <location>
        <begin position="123"/>
        <end position="156"/>
    </location>
</feature>
<evidence type="ECO:0000313" key="8">
    <source>
        <dbReference type="Proteomes" id="UP000778951"/>
    </source>
</evidence>
<dbReference type="GO" id="GO:0005886">
    <property type="term" value="C:plasma membrane"/>
    <property type="evidence" value="ECO:0007669"/>
    <property type="project" value="TreeGrafter"/>
</dbReference>
<dbReference type="InterPro" id="IPR001991">
    <property type="entry name" value="Na-dicarboxylate_symporter"/>
</dbReference>
<name>A0A968GFR5_9SPIO</name>
<keyword evidence="5 6" id="KW-0472">Membrane</keyword>
<dbReference type="PANTHER" id="PTHR42865:SF8">
    <property type="entry name" value="SERINE_THREONINE TRANSPORTER SSTT"/>
    <property type="match status" value="1"/>
</dbReference>
<comment type="subcellular location">
    <subcellularLocation>
        <location evidence="1">Membrane</location>
        <topology evidence="1">Multi-pass membrane protein</topology>
    </subcellularLocation>
</comment>
<sequence length="400" mass="42725">MATRKKIPLLLKLVLGIVLGLMVGSLLGRFQVVWPVRVFATFNGLFSTFLSFVVPLLILSFVTMGIADLGKGAGRMLGLSVGLAYVSTAFFVGLAIFSFRLLLPYMGLEGGGFQQMMDNPNDFLLTGYFSIPLPPVMDVLTALVLAFVLGLGLTGLSSKENALYEGAHIFQGIIEKLIDRAILPLLPLHITGVFMNMSYSGEAKHVMSMMLVVFLFVVSFQILTLFVHFGLAGVMTKRNPFKLLWEMFPAYVTALGTRSSAASIPVTRRQMTVIGVDEDIADFTTPLFSAIHMPGNAISVGIIAFSLAAIAGIEVSLADTFGLIFMLGIIMVAAPGIPGGAILAAMGFLQTNFGFSEALITLAIAMDFATDPTGTATNVTADGALALEVQAIMEKKEKAK</sequence>
<dbReference type="GO" id="GO:0032329">
    <property type="term" value="P:serine transport"/>
    <property type="evidence" value="ECO:0007669"/>
    <property type="project" value="TreeGrafter"/>
</dbReference>
<dbReference type="EMBL" id="JAATLM010000001">
    <property type="protein sequence ID" value="NIZ68986.1"/>
    <property type="molecule type" value="Genomic_DNA"/>
</dbReference>
<feature type="transmembrane region" description="Helical" evidence="6">
    <location>
        <begin position="323"/>
        <end position="349"/>
    </location>
</feature>
<keyword evidence="8" id="KW-1185">Reference proteome</keyword>
<dbReference type="SUPFAM" id="SSF118215">
    <property type="entry name" value="Proton glutamate symport protein"/>
    <property type="match status" value="1"/>
</dbReference>
<organism evidence="7 8">
    <name type="scientific">Entomospira culicis</name>
    <dbReference type="NCBI Taxonomy" id="2719989"/>
    <lineage>
        <taxon>Bacteria</taxon>
        <taxon>Pseudomonadati</taxon>
        <taxon>Spirochaetota</taxon>
        <taxon>Spirochaetia</taxon>
        <taxon>Spirochaetales</taxon>
        <taxon>Spirochaetaceae</taxon>
        <taxon>Entomospira</taxon>
    </lineage>
</organism>
<dbReference type="RefSeq" id="WP_167695095.1">
    <property type="nucleotide sequence ID" value="NZ_CP118181.1"/>
</dbReference>
<accession>A0A968GFR5</accession>
<dbReference type="InterPro" id="IPR036458">
    <property type="entry name" value="Na:dicarbo_symporter_sf"/>
</dbReference>
<keyword evidence="4 6" id="KW-1133">Transmembrane helix</keyword>
<reference evidence="7" key="1">
    <citation type="submission" date="2020-03" db="EMBL/GenBank/DDBJ databases">
        <title>Spirochaetal bacteria isolated from arthropods constitute a novel genus Entomospira genus novum within the order Spirochaetales.</title>
        <authorList>
            <person name="Grana-Miraglia L."/>
            <person name="Sikutova S."/>
            <person name="Fingerle V."/>
            <person name="Sing A."/>
            <person name="Castillo-Ramirez S."/>
            <person name="Margos G."/>
            <person name="Rudolf I."/>
        </authorList>
    </citation>
    <scope>NUCLEOTIDE SEQUENCE</scope>
    <source>
        <strain evidence="7">BR149</strain>
    </source>
</reference>
<feature type="transmembrane region" description="Helical" evidence="6">
    <location>
        <begin position="79"/>
        <end position="103"/>
    </location>
</feature>
<feature type="transmembrane region" description="Helical" evidence="6">
    <location>
        <begin position="44"/>
        <end position="67"/>
    </location>
</feature>
<feature type="transmembrane region" description="Helical" evidence="6">
    <location>
        <begin position="209"/>
        <end position="234"/>
    </location>
</feature>
<evidence type="ECO:0000256" key="5">
    <source>
        <dbReference type="ARBA" id="ARBA00023136"/>
    </source>
</evidence>
<dbReference type="Gene3D" id="1.10.3860.10">
    <property type="entry name" value="Sodium:dicarboxylate symporter"/>
    <property type="match status" value="1"/>
</dbReference>
<dbReference type="Proteomes" id="UP000778951">
    <property type="component" value="Unassembled WGS sequence"/>
</dbReference>
<evidence type="ECO:0000256" key="6">
    <source>
        <dbReference type="SAM" id="Phobius"/>
    </source>
</evidence>
<dbReference type="AlphaFoldDB" id="A0A968GFR5"/>
<feature type="transmembrane region" description="Helical" evidence="6">
    <location>
        <begin position="297"/>
        <end position="317"/>
    </location>
</feature>